<evidence type="ECO:0000256" key="1">
    <source>
        <dbReference type="SAM" id="MobiDB-lite"/>
    </source>
</evidence>
<dbReference type="EMBL" id="CP011112">
    <property type="protein sequence ID" value="AKU17017.1"/>
    <property type="molecule type" value="Genomic_DNA"/>
</dbReference>
<dbReference type="KEGG" id="lmoi:VV02_16030"/>
<name>A0A0K1JJX4_9MICO</name>
<dbReference type="AlphaFoldDB" id="A0A0K1JJX4"/>
<accession>A0A0K1JJX4</accession>
<organism evidence="2 3">
    <name type="scientific">Luteipulveratus mongoliensis</name>
    <dbReference type="NCBI Taxonomy" id="571913"/>
    <lineage>
        <taxon>Bacteria</taxon>
        <taxon>Bacillati</taxon>
        <taxon>Actinomycetota</taxon>
        <taxon>Actinomycetes</taxon>
        <taxon>Micrococcales</taxon>
        <taxon>Dermacoccaceae</taxon>
        <taxon>Luteipulveratus</taxon>
    </lineage>
</organism>
<reference evidence="2 3" key="1">
    <citation type="submission" date="2015-03" db="EMBL/GenBank/DDBJ databases">
        <title>Luteipulveratus halotolerans sp. nov., a novel actinobacterium (Dermacoccaceae) from Sarawak, Malaysia.</title>
        <authorList>
            <person name="Juboi H."/>
            <person name="Basik A."/>
            <person name="Shamsul S.S."/>
            <person name="Arnold P."/>
            <person name="Schmitt E.K."/>
            <person name="Sanglier J.-J."/>
            <person name="Yeo T."/>
        </authorList>
    </citation>
    <scope>NUCLEOTIDE SEQUENCE [LARGE SCALE GENOMIC DNA]</scope>
    <source>
        <strain evidence="2 3">MN07-A0370</strain>
    </source>
</reference>
<evidence type="ECO:0000313" key="3">
    <source>
        <dbReference type="Proteomes" id="UP000066480"/>
    </source>
</evidence>
<sequence>MSADSGFEIPPGDPDGLDRAARTLGSLGTSLGTSDLKRAESGMVTATRGWTGPRKNDFTDAGAGMQIHLKTLATALTGASGALHRYATVLRTAQQDIARYAGAAQHAADVADRAEKNGKPDVTADTRATQAANHNRNMAGGARSDVHTAKTALLGKLHDIGTVLVPGTETLTDAQVAQKVLAAFGQTGLPATGATKDQAWGALAKARTDSPTDVVRADGTVAWAVLYPPPTKPATDLSTLGPLSATSTAHGKWGLKSIGSALGGFVRSTAEGPVRLVQGTAQSTFGGLISLGGAASSNPTTKHVATNQAWRYQADGTTNTQAGAVPTLLLFAGVGAGTESAPVGSWLRARYPFGTAKSIGATENVVDVTGPRFWTSWPNYPKVTVDGKSYAQIGDRLYSRHAVDRMQPSGMRYSPHPGPGEGGKTGGMPEIRQVGGDYGRGVAPRYIEDVIMNTKGETQVNGNTIHDGGSLEVILSPQGRVVTVITK</sequence>
<feature type="region of interest" description="Disordered" evidence="1">
    <location>
        <begin position="407"/>
        <end position="427"/>
    </location>
</feature>
<feature type="region of interest" description="Disordered" evidence="1">
    <location>
        <begin position="1"/>
        <end position="22"/>
    </location>
</feature>
<dbReference type="Proteomes" id="UP000066480">
    <property type="component" value="Chromosome"/>
</dbReference>
<proteinExistence type="predicted"/>
<keyword evidence="3" id="KW-1185">Reference proteome</keyword>
<dbReference type="STRING" id="571913.VV02_16030"/>
<protein>
    <submittedName>
        <fullName evidence="2">Uncharacterized protein</fullName>
    </submittedName>
</protein>
<gene>
    <name evidence="2" type="ORF">VV02_16030</name>
</gene>
<evidence type="ECO:0000313" key="2">
    <source>
        <dbReference type="EMBL" id="AKU17017.1"/>
    </source>
</evidence>